<dbReference type="GO" id="GO:0006289">
    <property type="term" value="P:nucleotide-excision repair"/>
    <property type="evidence" value="ECO:0007669"/>
    <property type="project" value="TreeGrafter"/>
</dbReference>
<dbReference type="InterPro" id="IPR011545">
    <property type="entry name" value="DEAD/DEAH_box_helicase_dom"/>
</dbReference>
<comment type="caution">
    <text evidence="5">The sequence shown here is derived from an EMBL/GenBank/DDBJ whole genome shotgun (WGS) entry which is preliminary data.</text>
</comment>
<dbReference type="GO" id="GO:0043138">
    <property type="term" value="F:3'-5' DNA helicase activity"/>
    <property type="evidence" value="ECO:0007669"/>
    <property type="project" value="TreeGrafter"/>
</dbReference>
<dbReference type="InterPro" id="IPR018973">
    <property type="entry name" value="MZB"/>
</dbReference>
<accession>A0A6A9QNU0</accession>
<dbReference type="SMART" id="SM00490">
    <property type="entry name" value="HELICc"/>
    <property type="match status" value="1"/>
</dbReference>
<dbReference type="PROSITE" id="PS51194">
    <property type="entry name" value="HELICASE_CTER"/>
    <property type="match status" value="1"/>
</dbReference>
<reference evidence="5 6" key="1">
    <citation type="submission" date="2019-10" db="EMBL/GenBank/DDBJ databases">
        <title>Sequencing and Assembly of Multiple Reported Metal-Biooxidizing Members of the Extremely Thermoacidophilic Archaeal Family Sulfolobaceae.</title>
        <authorList>
            <person name="Counts J.A."/>
            <person name="Kelly R.M."/>
        </authorList>
    </citation>
    <scope>NUCLEOTIDE SEQUENCE [LARGE SCALE GENOMIC DNA]</scope>
    <source>
        <strain evidence="5 6">DSM 6482</strain>
    </source>
</reference>
<dbReference type="AlphaFoldDB" id="A0A6A9QNU0"/>
<keyword evidence="1" id="KW-0547">Nucleotide-binding</keyword>
<dbReference type="InterPro" id="IPR014001">
    <property type="entry name" value="Helicase_ATP-bd"/>
</dbReference>
<evidence type="ECO:0000259" key="3">
    <source>
        <dbReference type="PROSITE" id="PS51192"/>
    </source>
</evidence>
<sequence>MEGHENDVLTDVSKALSSFNAKIIHIYTETALDPDFGQGIDSLKISQTLKNALKQEGIYRLYKYQGETIERILKGDNIMVISGTGTGKTEAFLIPILEMAIKGERSTLVYPSKALSRDQLKRISRLADKVNVRARVFDGDTAPKERKEIVEDPPEILVTNPDMIHVGLALSDRYSYLLREASHFVFDEIHVYEGVMGSHLRWISERIRFDRELQIIASSATVGGSVYLFKELFGLENGDLIVGTKRRKGIAFHALIDSNGASRWTLAAFLGAYLARKGMRTIIFVDSQQMAEVTAKITERFHANFEVHRAGTEKEYRLSVEEKLREGKIDGVVATPTLELGIDIGSIDCVIMAADPPSFTKYIQRAGRAGRRNRTAYIFTILGDSPMDSYYLRNGPEFFKRELLPIPFDPSNTEVAKAHLLGLLLEKRVLREEDLSDVWKKVLPELEKDGYLKRKNGFVFSTTLTRSKFLESSLRSSGKIVSAFAGKRKVGERELPVALYEFYPGGIYLSSKRAYLVKSLDLGKMNAQLEESKITDSYTKPIYTVDIKDFKKIKDKKVLNMSVIYGEIEVNEIVTGYAVYSMSGKDKPRKEVFYDEPIMFSYRTKGLYITHPITEWMNSIEDGIKAFHATEHVLISAARLVAGSSQTDLSGVSYPSGHVAIYDSSIGGNGVSMLLYDRLESAYEIAKDITGNCTCEDGCPKCVYSPYCGNNNRMLSRKLSYRLISELLYKENEVKPSDKWGSPVV</sequence>
<keyword evidence="2" id="KW-0067">ATP-binding</keyword>
<keyword evidence="5" id="KW-0347">Helicase</keyword>
<dbReference type="PROSITE" id="PS51192">
    <property type="entry name" value="HELICASE_ATP_BIND_1"/>
    <property type="match status" value="1"/>
</dbReference>
<evidence type="ECO:0000256" key="2">
    <source>
        <dbReference type="ARBA" id="ARBA00022840"/>
    </source>
</evidence>
<dbReference type="OrthoDB" id="36796at2157"/>
<dbReference type="SUPFAM" id="SSF52540">
    <property type="entry name" value="P-loop containing nucleoside triphosphate hydrolases"/>
    <property type="match status" value="1"/>
</dbReference>
<evidence type="ECO:0000313" key="5">
    <source>
        <dbReference type="EMBL" id="MUN28841.1"/>
    </source>
</evidence>
<dbReference type="Pfam" id="PF00270">
    <property type="entry name" value="DEAD"/>
    <property type="match status" value="1"/>
</dbReference>
<feature type="domain" description="Helicase ATP-binding" evidence="3">
    <location>
        <begin position="69"/>
        <end position="240"/>
    </location>
</feature>
<gene>
    <name evidence="5" type="ORF">GC250_05175</name>
</gene>
<dbReference type="RefSeq" id="WP_054837629.1">
    <property type="nucleotide sequence ID" value="NZ_BBBY01000001.1"/>
</dbReference>
<evidence type="ECO:0000256" key="1">
    <source>
        <dbReference type="ARBA" id="ARBA00022741"/>
    </source>
</evidence>
<dbReference type="Proteomes" id="UP000470772">
    <property type="component" value="Unassembled WGS sequence"/>
</dbReference>
<dbReference type="SMART" id="SM00487">
    <property type="entry name" value="DEXDc"/>
    <property type="match status" value="1"/>
</dbReference>
<evidence type="ECO:0000313" key="6">
    <source>
        <dbReference type="Proteomes" id="UP000470772"/>
    </source>
</evidence>
<organism evidence="5 6">
    <name type="scientific">Sulfuracidifex metallicus DSM 6482 = JCM 9184</name>
    <dbReference type="NCBI Taxonomy" id="523847"/>
    <lineage>
        <taxon>Archaea</taxon>
        <taxon>Thermoproteota</taxon>
        <taxon>Thermoprotei</taxon>
        <taxon>Sulfolobales</taxon>
        <taxon>Sulfolobaceae</taxon>
        <taxon>Sulfuracidifex</taxon>
    </lineage>
</organism>
<evidence type="ECO:0000259" key="4">
    <source>
        <dbReference type="PROSITE" id="PS51194"/>
    </source>
</evidence>
<dbReference type="EMBL" id="WGGD01000005">
    <property type="protein sequence ID" value="MUN28841.1"/>
    <property type="molecule type" value="Genomic_DNA"/>
</dbReference>
<protein>
    <submittedName>
        <fullName evidence="5">DEAD/DEAH box helicase</fullName>
    </submittedName>
</protein>
<feature type="domain" description="Helicase C-terminal" evidence="4">
    <location>
        <begin position="265"/>
        <end position="414"/>
    </location>
</feature>
<dbReference type="InterPro" id="IPR001650">
    <property type="entry name" value="Helicase_C-like"/>
</dbReference>
<dbReference type="GO" id="GO:0003676">
    <property type="term" value="F:nucleic acid binding"/>
    <property type="evidence" value="ECO:0007669"/>
    <property type="project" value="InterPro"/>
</dbReference>
<proteinExistence type="predicted"/>
<dbReference type="PANTHER" id="PTHR47957:SF3">
    <property type="entry name" value="ATP-DEPENDENT HELICASE HRQ1"/>
    <property type="match status" value="1"/>
</dbReference>
<dbReference type="InterPro" id="IPR027417">
    <property type="entry name" value="P-loop_NTPase"/>
</dbReference>
<keyword evidence="5" id="KW-0378">Hydrolase</keyword>
<name>A0A6A9QNU0_SULME</name>
<dbReference type="GO" id="GO:0005524">
    <property type="term" value="F:ATP binding"/>
    <property type="evidence" value="ECO:0007669"/>
    <property type="project" value="UniProtKB-KW"/>
</dbReference>
<dbReference type="Gene3D" id="3.40.50.300">
    <property type="entry name" value="P-loop containing nucleotide triphosphate hydrolases"/>
    <property type="match status" value="2"/>
</dbReference>
<dbReference type="Pfam" id="PF09369">
    <property type="entry name" value="MZB"/>
    <property type="match status" value="1"/>
</dbReference>
<dbReference type="Pfam" id="PF00271">
    <property type="entry name" value="Helicase_C"/>
    <property type="match status" value="1"/>
</dbReference>
<keyword evidence="6" id="KW-1185">Reference proteome</keyword>
<dbReference type="GO" id="GO:0036297">
    <property type="term" value="P:interstrand cross-link repair"/>
    <property type="evidence" value="ECO:0007669"/>
    <property type="project" value="TreeGrafter"/>
</dbReference>
<dbReference type="PANTHER" id="PTHR47957">
    <property type="entry name" value="ATP-DEPENDENT HELICASE HRQ1"/>
    <property type="match status" value="1"/>
</dbReference>